<feature type="domain" description="SLH" evidence="10">
    <location>
        <begin position="869"/>
        <end position="932"/>
    </location>
</feature>
<dbReference type="InterPro" id="IPR022398">
    <property type="entry name" value="Peptidase_S8_His-AS"/>
</dbReference>
<evidence type="ECO:0000313" key="11">
    <source>
        <dbReference type="EMBL" id="RKO65645.1"/>
    </source>
</evidence>
<feature type="region of interest" description="Disordered" evidence="8">
    <location>
        <begin position="701"/>
        <end position="748"/>
    </location>
</feature>
<dbReference type="PROSITE" id="PS00137">
    <property type="entry name" value="SUBTILASE_HIS"/>
    <property type="match status" value="1"/>
</dbReference>
<evidence type="ECO:0000256" key="6">
    <source>
        <dbReference type="PROSITE-ProRule" id="PRU01240"/>
    </source>
</evidence>
<sequence>MVNSRKAIATILTAVLLLAAVAGPASARPLPLLPGAKGGKEAAPAPYVPGEVIVKFKPGVKTAEAKSRLFSAHRGLGLAEKKALPNGVSLFKTNEDVQEAIEALKKDPQVEYVQPNYIYRVCEVNVNDPLYNLQWGLVDEVYGTKAPRVWNDAAGEGIIVAVIDTGVDYNHPDLKDNIWRNTGEKADNGTDDDGNGYVDDTAGYDFIGSDFLNSRPDNDPMDELGHGTHVAGIIAAVAGNGKGVVGVAPGVKIMALKAADRNGVFTTEAIVAAIDYAAKNGANVVNMSFETPQFDQSMYNAVKNHPDILFVAAAGNEGQDNDTSPHYPAGFSMDNVIDGVTYPALPNIISVAALGNPAGSNRGGLAYFSNYGLKSVALAAPGEGILSTVPTFGDAGVALAVYDAIYGGRAVLWGFGAEALSTAGAVYDSVVRAVYNFLGITPEETMDRPLLVVDDDQSGEEINTPYWSLTLPDVSNLYLNALSTAGYVYTTCQLAYGKDCPPVDAAVYAGVLWFTGLAPGSAWHWDGSSGFVVDSPNLTVSDQVYLANYLENGGRLFLSGWAAVAGAGDFVKDYLHAQMTGQSYNLLAADGLEEPYQGVSYEFTAPAYFSLFLTASPAAKIALLPRPYASWDGTSMAAPFVSGGAALALSRARTLGVELTPGQLISILKQSVTSLDSLNTRVASGGTLNLEQALDHVNALQKTGSTGGTGGSGGGSSGGSVGGGGGGGAPAPQPKVEPSPGTAELKATGEAQKAEVLNGLVAIDVPAGALPKDASLTVAVAAETPAGAPAGAIAASPVLSFQTSTPLARPVKVGIKYDASRLGSLDPRTLQVFRQNDDGTWAAVGGRLNREKGTVVVELSHFSSYALFALKKTFNDAGAHWAQKDIELMAARGIIGGYEDGTFRPGKPVSRAELAALLVKLLGLSEVRPQAPTFADVKPSAWYYGAVKAAARAGLLAGDGRNFRPDATLTRQEMAAVAVRLSGLSGSAPAANFADEKEIAPWARQAVAAAYARGLMRGVDDRLFAPGSMVTRAQCATLLARLGDRLGLFEEAVTLEGRLVMSTVERPHYELLVGDRNYVLIADRSDQALSLWLDAHLGRNIRVKGYLVPGPNIYMRGPILRVINAESTEQ</sequence>
<keyword evidence="2 6" id="KW-0645">Protease</keyword>
<dbReference type="Gene3D" id="3.40.50.200">
    <property type="entry name" value="Peptidase S8/S53 domain"/>
    <property type="match status" value="2"/>
</dbReference>
<gene>
    <name evidence="11" type="ORF">D7024_00795</name>
</gene>
<dbReference type="PROSITE" id="PS51892">
    <property type="entry name" value="SUBTILASE"/>
    <property type="match status" value="1"/>
</dbReference>
<dbReference type="PRINTS" id="PR00723">
    <property type="entry name" value="SUBTILISIN"/>
</dbReference>
<organism evidence="11 12">
    <name type="scientific">Desulfofundulus salinus</name>
    <dbReference type="NCBI Taxonomy" id="2419843"/>
    <lineage>
        <taxon>Bacteria</taxon>
        <taxon>Bacillati</taxon>
        <taxon>Bacillota</taxon>
        <taxon>Clostridia</taxon>
        <taxon>Eubacteriales</taxon>
        <taxon>Peptococcaceae</taxon>
        <taxon>Desulfofundulus</taxon>
    </lineage>
</organism>
<dbReference type="Pfam" id="PF00395">
    <property type="entry name" value="SLH"/>
    <property type="match status" value="3"/>
</dbReference>
<dbReference type="PROSITE" id="PS00138">
    <property type="entry name" value="SUBTILASE_SER"/>
    <property type="match status" value="1"/>
</dbReference>
<comment type="similarity">
    <text evidence="1 6 7">Belongs to the peptidase S8 family.</text>
</comment>
<evidence type="ECO:0000256" key="7">
    <source>
        <dbReference type="RuleBase" id="RU003355"/>
    </source>
</evidence>
<dbReference type="PROSITE" id="PS00136">
    <property type="entry name" value="SUBTILASE_ASP"/>
    <property type="match status" value="1"/>
</dbReference>
<dbReference type="InterPro" id="IPR050131">
    <property type="entry name" value="Peptidase_S8_subtilisin-like"/>
</dbReference>
<name>A0A494WXM4_9FIRM</name>
<keyword evidence="12" id="KW-1185">Reference proteome</keyword>
<evidence type="ECO:0000256" key="3">
    <source>
        <dbReference type="ARBA" id="ARBA00022737"/>
    </source>
</evidence>
<dbReference type="Pfam" id="PF00082">
    <property type="entry name" value="Peptidase_S8"/>
    <property type="match status" value="2"/>
</dbReference>
<dbReference type="InterPro" id="IPR054399">
    <property type="entry name" value="Fervidolysin-like_N_prodom"/>
</dbReference>
<evidence type="ECO:0000313" key="12">
    <source>
        <dbReference type="Proteomes" id="UP000271256"/>
    </source>
</evidence>
<feature type="domain" description="SLH" evidence="10">
    <location>
        <begin position="934"/>
        <end position="992"/>
    </location>
</feature>
<dbReference type="InterPro" id="IPR000209">
    <property type="entry name" value="Peptidase_S8/S53_dom"/>
</dbReference>
<keyword evidence="5 6" id="KW-0720">Serine protease</keyword>
<dbReference type="InterPro" id="IPR015500">
    <property type="entry name" value="Peptidase_S8_subtilisin-rel"/>
</dbReference>
<dbReference type="SUPFAM" id="SSF52743">
    <property type="entry name" value="Subtilisin-like"/>
    <property type="match status" value="1"/>
</dbReference>
<dbReference type="EMBL" id="RBWE01000001">
    <property type="protein sequence ID" value="RKO65645.1"/>
    <property type="molecule type" value="Genomic_DNA"/>
</dbReference>
<reference evidence="11 12" key="1">
    <citation type="submission" date="2018-10" db="EMBL/GenBank/DDBJ databases">
        <authorList>
            <person name="Grouzdev D.S."/>
            <person name="Krutkina M.S."/>
            <person name="Tourova T.P."/>
            <person name="Nazina T.N."/>
        </authorList>
    </citation>
    <scope>NUCLEOTIDE SEQUENCE [LARGE SCALE GENOMIC DNA]</scope>
    <source>
        <strain evidence="11 12">435</strain>
    </source>
</reference>
<evidence type="ECO:0000256" key="2">
    <source>
        <dbReference type="ARBA" id="ARBA00022670"/>
    </source>
</evidence>
<dbReference type="GO" id="GO:0004252">
    <property type="term" value="F:serine-type endopeptidase activity"/>
    <property type="evidence" value="ECO:0007669"/>
    <property type="project" value="UniProtKB-UniRule"/>
</dbReference>
<evidence type="ECO:0000256" key="8">
    <source>
        <dbReference type="SAM" id="MobiDB-lite"/>
    </source>
</evidence>
<accession>A0A494WXM4</accession>
<keyword evidence="3" id="KW-0677">Repeat</keyword>
<dbReference type="AlphaFoldDB" id="A0A494WXM4"/>
<evidence type="ECO:0000256" key="5">
    <source>
        <dbReference type="ARBA" id="ARBA00022825"/>
    </source>
</evidence>
<dbReference type="OrthoDB" id="900053at2"/>
<dbReference type="PANTHER" id="PTHR43806:SF11">
    <property type="entry name" value="CEREVISIN-RELATED"/>
    <property type="match status" value="1"/>
</dbReference>
<dbReference type="InterPro" id="IPR023827">
    <property type="entry name" value="Peptidase_S8_Asp-AS"/>
</dbReference>
<feature type="active site" description="Charge relay system" evidence="6">
    <location>
        <position position="635"/>
    </location>
</feature>
<keyword evidence="9" id="KW-0732">Signal</keyword>
<dbReference type="GO" id="GO:0006508">
    <property type="term" value="P:proteolysis"/>
    <property type="evidence" value="ECO:0007669"/>
    <property type="project" value="UniProtKB-KW"/>
</dbReference>
<dbReference type="PANTHER" id="PTHR43806">
    <property type="entry name" value="PEPTIDASE S8"/>
    <property type="match status" value="1"/>
</dbReference>
<evidence type="ECO:0000259" key="10">
    <source>
        <dbReference type="PROSITE" id="PS51272"/>
    </source>
</evidence>
<evidence type="ECO:0000256" key="1">
    <source>
        <dbReference type="ARBA" id="ARBA00011073"/>
    </source>
</evidence>
<keyword evidence="4 6" id="KW-0378">Hydrolase</keyword>
<evidence type="ECO:0000256" key="4">
    <source>
        <dbReference type="ARBA" id="ARBA00022801"/>
    </source>
</evidence>
<dbReference type="InterPro" id="IPR001119">
    <property type="entry name" value="SLH_dom"/>
</dbReference>
<dbReference type="PROSITE" id="PS51272">
    <property type="entry name" value="SLH"/>
    <property type="match status" value="3"/>
</dbReference>
<feature type="compositionally biased region" description="Gly residues" evidence="8">
    <location>
        <begin position="705"/>
        <end position="729"/>
    </location>
</feature>
<dbReference type="InterPro" id="IPR036852">
    <property type="entry name" value="Peptidase_S8/S53_dom_sf"/>
</dbReference>
<comment type="caution">
    <text evidence="11">The sequence shown here is derived from an EMBL/GenBank/DDBJ whole genome shotgun (WGS) entry which is preliminary data.</text>
</comment>
<dbReference type="InterPro" id="IPR034204">
    <property type="entry name" value="PfSUB1-like_cat_dom"/>
</dbReference>
<feature type="signal peptide" evidence="9">
    <location>
        <begin position="1"/>
        <end position="27"/>
    </location>
</feature>
<protein>
    <recommendedName>
        <fullName evidence="10">SLH domain-containing protein</fullName>
    </recommendedName>
</protein>
<feature type="chain" id="PRO_5019786657" description="SLH domain-containing protein" evidence="9">
    <location>
        <begin position="28"/>
        <end position="1130"/>
    </location>
</feature>
<dbReference type="Pfam" id="PF22148">
    <property type="entry name" value="Fervidolysin_NPro-like"/>
    <property type="match status" value="1"/>
</dbReference>
<proteinExistence type="inferred from homology"/>
<evidence type="ECO:0000256" key="9">
    <source>
        <dbReference type="SAM" id="SignalP"/>
    </source>
</evidence>
<dbReference type="InterPro" id="IPR023828">
    <property type="entry name" value="Peptidase_S8_Ser-AS"/>
</dbReference>
<dbReference type="Proteomes" id="UP000271256">
    <property type="component" value="Unassembled WGS sequence"/>
</dbReference>
<dbReference type="RefSeq" id="WP_121450119.1">
    <property type="nucleotide sequence ID" value="NZ_RBWE01000001.1"/>
</dbReference>
<feature type="active site" description="Charge relay system" evidence="6">
    <location>
        <position position="164"/>
    </location>
</feature>
<feature type="active site" description="Charge relay system" evidence="6">
    <location>
        <position position="226"/>
    </location>
</feature>
<dbReference type="CDD" id="cd07473">
    <property type="entry name" value="Peptidases_S8_Subtilisin_like"/>
    <property type="match status" value="1"/>
</dbReference>
<feature type="domain" description="SLH" evidence="10">
    <location>
        <begin position="993"/>
        <end position="1053"/>
    </location>
</feature>